<evidence type="ECO:0000256" key="11">
    <source>
        <dbReference type="SAM" id="MobiDB-lite"/>
    </source>
</evidence>
<dbReference type="GO" id="GO:0000796">
    <property type="term" value="C:condensin complex"/>
    <property type="evidence" value="ECO:0007669"/>
    <property type="project" value="InterPro"/>
</dbReference>
<proteinExistence type="inferred from homology"/>
<sequence>MITDKTPPIKNNDDKETSAYRSYQRRELQKSAITMNNCTNALTKFSSTIELLTSNKINKSNAFENRLIDIVSIIFQELARNPLEHESVWQKYSAGIDSCGKIWGLCVDFVHTETIKVLGGLSRTGNIDQDEEKEEQKQAKRKKPVSGGPTLEKDIKNITTDKFERFEHYDSYFKLFSSKFDASTSSGLLINQLPLNANINIPMGEESALGEDFILENPRINIGGFENLSLEILSQENICEGLNKFENKKSQVLPYLQIMEDREDLFTGIESEETGMEEQSDDEMLEEKNLLNNDESYDEDIRETNAVSGTLQDRITNFAEGNDYTYFNKPQVSYWGGFEYMKNMFPVNVKKNTEKKQRKVKEVQDLILNADAEIDFKGLVKSSRKNTQNGYACPEKKWKEDNIRVPFDYGFTLSRLTQLFSRPRTMVKAIKQQNCQENRVIVEDDNESQSEDPEKVFFAENIDGYLTVNKEENAMKYSVTSKTVDIKKLKHTIKENLNTFSIESQDSSNPTFFSVINSLPSLVPQDELSQLSIHSCFITILHLANEHNYILEKTGACDFLIKHKFHDN</sequence>
<evidence type="ECO:0000313" key="13">
    <source>
        <dbReference type="Proteomes" id="UP000187209"/>
    </source>
</evidence>
<evidence type="ECO:0000256" key="9">
    <source>
        <dbReference type="ARBA" id="ARBA00023067"/>
    </source>
</evidence>
<evidence type="ECO:0000256" key="8">
    <source>
        <dbReference type="ARBA" id="ARBA00022776"/>
    </source>
</evidence>
<evidence type="ECO:0000256" key="1">
    <source>
        <dbReference type="ARBA" id="ARBA00004286"/>
    </source>
</evidence>
<dbReference type="OrthoDB" id="362021at2759"/>
<evidence type="ECO:0000256" key="3">
    <source>
        <dbReference type="ARBA" id="ARBA00009471"/>
    </source>
</evidence>
<evidence type="ECO:0000256" key="7">
    <source>
        <dbReference type="ARBA" id="ARBA00022618"/>
    </source>
</evidence>
<dbReference type="EMBL" id="MPUH01000255">
    <property type="protein sequence ID" value="OMJ84882.1"/>
    <property type="molecule type" value="Genomic_DNA"/>
</dbReference>
<protein>
    <recommendedName>
        <fullName evidence="4">Condensin complex subunit 2</fullName>
    </recommendedName>
</protein>
<dbReference type="PANTHER" id="PTHR13108:SF9">
    <property type="entry name" value="CONDENSIN COMPLEX SUBUNIT 2"/>
    <property type="match status" value="1"/>
</dbReference>
<evidence type="ECO:0000256" key="4">
    <source>
        <dbReference type="ARBA" id="ARBA00016065"/>
    </source>
</evidence>
<dbReference type="PANTHER" id="PTHR13108">
    <property type="entry name" value="CONDENSIN COMPLEX SUBUNIT 2"/>
    <property type="match status" value="1"/>
</dbReference>
<gene>
    <name evidence="12" type="ORF">SteCoe_13943</name>
</gene>
<evidence type="ECO:0000256" key="5">
    <source>
        <dbReference type="ARBA" id="ARBA00022454"/>
    </source>
</evidence>
<dbReference type="GO" id="GO:0007076">
    <property type="term" value="P:mitotic chromosome condensation"/>
    <property type="evidence" value="ECO:0007669"/>
    <property type="project" value="InterPro"/>
</dbReference>
<dbReference type="GO" id="GO:0051301">
    <property type="term" value="P:cell division"/>
    <property type="evidence" value="ECO:0007669"/>
    <property type="project" value="UniProtKB-KW"/>
</dbReference>
<keyword evidence="9" id="KW-0226">DNA condensation</keyword>
<keyword evidence="8" id="KW-0498">Mitosis</keyword>
<reference evidence="12 13" key="1">
    <citation type="submission" date="2016-11" db="EMBL/GenBank/DDBJ databases">
        <title>The macronuclear genome of Stentor coeruleus: a giant cell with tiny introns.</title>
        <authorList>
            <person name="Slabodnick M."/>
            <person name="Ruby J.G."/>
            <person name="Reiff S.B."/>
            <person name="Swart E.C."/>
            <person name="Gosai S."/>
            <person name="Prabakaran S."/>
            <person name="Witkowska E."/>
            <person name="Larue G.E."/>
            <person name="Fisher S."/>
            <person name="Freeman R.M."/>
            <person name="Gunawardena J."/>
            <person name="Chu W."/>
            <person name="Stover N.A."/>
            <person name="Gregory B.D."/>
            <person name="Nowacki M."/>
            <person name="Derisi J."/>
            <person name="Roy S.W."/>
            <person name="Marshall W.F."/>
            <person name="Sood P."/>
        </authorList>
    </citation>
    <scope>NUCLEOTIDE SEQUENCE [LARGE SCALE GENOMIC DNA]</scope>
    <source>
        <strain evidence="12">WM001</strain>
    </source>
</reference>
<keyword evidence="6" id="KW-0963">Cytoplasm</keyword>
<name>A0A1R2C787_9CILI</name>
<comment type="subcellular location">
    <subcellularLocation>
        <location evidence="1">Chromosome</location>
    </subcellularLocation>
    <subcellularLocation>
        <location evidence="2">Cytoplasm</location>
    </subcellularLocation>
</comment>
<accession>A0A1R2C787</accession>
<comment type="caution">
    <text evidence="12">The sequence shown here is derived from an EMBL/GenBank/DDBJ whole genome shotgun (WGS) entry which is preliminary data.</text>
</comment>
<dbReference type="Proteomes" id="UP000187209">
    <property type="component" value="Unassembled WGS sequence"/>
</dbReference>
<dbReference type="GO" id="GO:0003682">
    <property type="term" value="F:chromatin binding"/>
    <property type="evidence" value="ECO:0007669"/>
    <property type="project" value="TreeGrafter"/>
</dbReference>
<organism evidence="12 13">
    <name type="scientific">Stentor coeruleus</name>
    <dbReference type="NCBI Taxonomy" id="5963"/>
    <lineage>
        <taxon>Eukaryota</taxon>
        <taxon>Sar</taxon>
        <taxon>Alveolata</taxon>
        <taxon>Ciliophora</taxon>
        <taxon>Postciliodesmatophora</taxon>
        <taxon>Heterotrichea</taxon>
        <taxon>Heterotrichida</taxon>
        <taxon>Stentoridae</taxon>
        <taxon>Stentor</taxon>
    </lineage>
</organism>
<feature type="region of interest" description="Disordered" evidence="11">
    <location>
        <begin position="125"/>
        <end position="151"/>
    </location>
</feature>
<dbReference type="GO" id="GO:0005737">
    <property type="term" value="C:cytoplasm"/>
    <property type="evidence" value="ECO:0007669"/>
    <property type="project" value="UniProtKB-SubCell"/>
</dbReference>
<keyword evidence="7" id="KW-0132">Cell division</keyword>
<comment type="similarity">
    <text evidence="3">Belongs to the CND2 (condensin subunit 2) family.</text>
</comment>
<keyword evidence="5" id="KW-0158">Chromosome</keyword>
<evidence type="ECO:0000313" key="12">
    <source>
        <dbReference type="EMBL" id="OMJ84882.1"/>
    </source>
</evidence>
<evidence type="ECO:0000256" key="6">
    <source>
        <dbReference type="ARBA" id="ARBA00022490"/>
    </source>
</evidence>
<evidence type="ECO:0000256" key="2">
    <source>
        <dbReference type="ARBA" id="ARBA00004496"/>
    </source>
</evidence>
<keyword evidence="13" id="KW-1185">Reference proteome</keyword>
<dbReference type="Pfam" id="PF05786">
    <property type="entry name" value="Cnd2"/>
    <property type="match status" value="2"/>
</dbReference>
<dbReference type="AlphaFoldDB" id="A0A1R2C787"/>
<evidence type="ECO:0000256" key="10">
    <source>
        <dbReference type="ARBA" id="ARBA00023306"/>
    </source>
</evidence>
<dbReference type="InterPro" id="IPR022816">
    <property type="entry name" value="Condensin_barren_su2"/>
</dbReference>
<keyword evidence="10" id="KW-0131">Cell cycle</keyword>